<sequence>MPRLTDLLRPAADASVFSNHGRGFAGSVDRTVVLLVTLAGLACPYGPVLWYKSMLLAFAAVGGLVLLGAGAATVFATRRGERIQGPRRRAALIGRSAGDTALAAWIAACFAAWPMARADAGEPIGLVWSLAEAGGLSAVVWQTLLGVLVLDAWLYWKHRLLHTRLLFPFHRGHHVYRDPTPFAGFAVGPVESVMTFWPILLVAFPWATHFGPTYVALVVGFVLLNYYLHCGVTFRALEATLPRLFVNTSAFHNRHHANAEVNFGEALTLWDHICRTRAEDRRR</sequence>
<dbReference type="Proteomes" id="UP000199400">
    <property type="component" value="Unassembled WGS sequence"/>
</dbReference>
<reference evidence="8" key="1">
    <citation type="submission" date="2016-10" db="EMBL/GenBank/DDBJ databases">
        <authorList>
            <person name="Varghese N."/>
            <person name="Submissions S."/>
        </authorList>
    </citation>
    <scope>NUCLEOTIDE SEQUENCE [LARGE SCALE GENOMIC DNA]</scope>
    <source>
        <strain evidence="8">ATCC 25963</strain>
    </source>
</reference>
<organism evidence="7 8">
    <name type="scientific">Nannocystis exedens</name>
    <dbReference type="NCBI Taxonomy" id="54"/>
    <lineage>
        <taxon>Bacteria</taxon>
        <taxon>Pseudomonadati</taxon>
        <taxon>Myxococcota</taxon>
        <taxon>Polyangia</taxon>
        <taxon>Nannocystales</taxon>
        <taxon>Nannocystaceae</taxon>
        <taxon>Nannocystis</taxon>
    </lineage>
</organism>
<dbReference type="Pfam" id="PF04116">
    <property type="entry name" value="FA_hydroxylase"/>
    <property type="match status" value="1"/>
</dbReference>
<keyword evidence="3 5" id="KW-1133">Transmembrane helix</keyword>
<protein>
    <submittedName>
        <fullName evidence="7">Sterol desaturase/sphingolipid hydroxylase, fatty acid hydroxylase superfamily</fullName>
    </submittedName>
</protein>
<evidence type="ECO:0000313" key="8">
    <source>
        <dbReference type="Proteomes" id="UP000199400"/>
    </source>
</evidence>
<dbReference type="GO" id="GO:0016020">
    <property type="term" value="C:membrane"/>
    <property type="evidence" value="ECO:0007669"/>
    <property type="project" value="UniProtKB-SubCell"/>
</dbReference>
<dbReference type="PANTHER" id="PTHR11863">
    <property type="entry name" value="STEROL DESATURASE"/>
    <property type="match status" value="1"/>
</dbReference>
<gene>
    <name evidence="7" type="ORF">SAMN02745121_00221</name>
</gene>
<evidence type="ECO:0000313" key="7">
    <source>
        <dbReference type="EMBL" id="SFD49112.1"/>
    </source>
</evidence>
<evidence type="ECO:0000259" key="6">
    <source>
        <dbReference type="Pfam" id="PF04116"/>
    </source>
</evidence>
<keyword evidence="4 5" id="KW-0472">Membrane</keyword>
<dbReference type="EMBL" id="FOMX01000002">
    <property type="protein sequence ID" value="SFD49112.1"/>
    <property type="molecule type" value="Genomic_DNA"/>
</dbReference>
<dbReference type="GO" id="GO:0008610">
    <property type="term" value="P:lipid biosynthetic process"/>
    <property type="evidence" value="ECO:0007669"/>
    <property type="project" value="InterPro"/>
</dbReference>
<name>A0A1I1SS23_9BACT</name>
<dbReference type="InterPro" id="IPR050307">
    <property type="entry name" value="Sterol_Desaturase_Related"/>
</dbReference>
<dbReference type="InterPro" id="IPR006694">
    <property type="entry name" value="Fatty_acid_hydroxylase"/>
</dbReference>
<dbReference type="STRING" id="54.SAMN02745121_00221"/>
<keyword evidence="8" id="KW-1185">Reference proteome</keyword>
<dbReference type="GO" id="GO:0016491">
    <property type="term" value="F:oxidoreductase activity"/>
    <property type="evidence" value="ECO:0007669"/>
    <property type="project" value="InterPro"/>
</dbReference>
<feature type="transmembrane region" description="Helical" evidence="5">
    <location>
        <begin position="56"/>
        <end position="76"/>
    </location>
</feature>
<dbReference type="RefSeq" id="WP_096333310.1">
    <property type="nucleotide sequence ID" value="NZ_NETK01000001.1"/>
</dbReference>
<evidence type="ECO:0000256" key="1">
    <source>
        <dbReference type="ARBA" id="ARBA00004370"/>
    </source>
</evidence>
<feature type="transmembrane region" description="Helical" evidence="5">
    <location>
        <begin position="182"/>
        <end position="204"/>
    </location>
</feature>
<feature type="transmembrane region" description="Helical" evidence="5">
    <location>
        <begin position="97"/>
        <end position="116"/>
    </location>
</feature>
<feature type="transmembrane region" description="Helical" evidence="5">
    <location>
        <begin position="136"/>
        <end position="156"/>
    </location>
</feature>
<dbReference type="GO" id="GO:0005506">
    <property type="term" value="F:iron ion binding"/>
    <property type="evidence" value="ECO:0007669"/>
    <property type="project" value="InterPro"/>
</dbReference>
<evidence type="ECO:0000256" key="3">
    <source>
        <dbReference type="ARBA" id="ARBA00022989"/>
    </source>
</evidence>
<keyword evidence="2 5" id="KW-0812">Transmembrane</keyword>
<feature type="transmembrane region" description="Helical" evidence="5">
    <location>
        <begin position="32"/>
        <end position="50"/>
    </location>
</feature>
<evidence type="ECO:0000256" key="5">
    <source>
        <dbReference type="SAM" id="Phobius"/>
    </source>
</evidence>
<proteinExistence type="predicted"/>
<feature type="domain" description="Fatty acid hydroxylase" evidence="6">
    <location>
        <begin position="144"/>
        <end position="276"/>
    </location>
</feature>
<feature type="transmembrane region" description="Helical" evidence="5">
    <location>
        <begin position="210"/>
        <end position="228"/>
    </location>
</feature>
<dbReference type="OrthoDB" id="9770329at2"/>
<accession>A0A1I1SS23</accession>
<evidence type="ECO:0000256" key="2">
    <source>
        <dbReference type="ARBA" id="ARBA00022692"/>
    </source>
</evidence>
<evidence type="ECO:0000256" key="4">
    <source>
        <dbReference type="ARBA" id="ARBA00023136"/>
    </source>
</evidence>
<dbReference type="AlphaFoldDB" id="A0A1I1SS23"/>
<comment type="subcellular location">
    <subcellularLocation>
        <location evidence="1">Membrane</location>
    </subcellularLocation>
</comment>